<evidence type="ECO:0000313" key="3">
    <source>
        <dbReference type="EMBL" id="WZL76819.1"/>
    </source>
</evidence>
<evidence type="ECO:0000256" key="1">
    <source>
        <dbReference type="SAM" id="Phobius"/>
    </source>
</evidence>
<dbReference type="EMBL" id="CP121689">
    <property type="protein sequence ID" value="WZL76819.1"/>
    <property type="molecule type" value="Genomic_DNA"/>
</dbReference>
<organism evidence="3 4">
    <name type="scientific">Thermatribacter velox</name>
    <dbReference type="NCBI Taxonomy" id="3039681"/>
    <lineage>
        <taxon>Bacteria</taxon>
        <taxon>Pseudomonadati</taxon>
        <taxon>Atribacterota</taxon>
        <taxon>Atribacteria</taxon>
        <taxon>Atribacterales</taxon>
        <taxon>Thermatribacteraceae</taxon>
        <taxon>Thermatribacter</taxon>
    </lineage>
</organism>
<reference evidence="3 4" key="1">
    <citation type="submission" date="2023-03" db="EMBL/GenBank/DDBJ databases">
        <title>Novel Species.</title>
        <authorList>
            <person name="Ma S."/>
        </authorList>
    </citation>
    <scope>NUCLEOTIDE SEQUENCE [LARGE SCALE GENOMIC DNA]</scope>
    <source>
        <strain evidence="3 4">B11</strain>
    </source>
</reference>
<keyword evidence="4" id="KW-1185">Reference proteome</keyword>
<dbReference type="Gene3D" id="2.160.20.20">
    <property type="match status" value="1"/>
</dbReference>
<gene>
    <name evidence="3" type="ORF">QBE54_03570</name>
</gene>
<proteinExistence type="predicted"/>
<dbReference type="RefSeq" id="WP_369018983.1">
    <property type="nucleotide sequence ID" value="NZ_CP121689.1"/>
</dbReference>
<dbReference type="Pfam" id="PF23981">
    <property type="entry name" value="DUF7305"/>
    <property type="match status" value="1"/>
</dbReference>
<feature type="transmembrane region" description="Helical" evidence="1">
    <location>
        <begin position="12"/>
        <end position="31"/>
    </location>
</feature>
<dbReference type="InterPro" id="IPR055729">
    <property type="entry name" value="DUF7305"/>
</dbReference>
<sequence length="392" mass="42419">MRKKFLPKEHGSVMVAVLALVGAVAIILGAASTLTTSGYRKALIAARQLQALYAAEAGIEDFLYKKNNGIDISTNKVGEEESNYVFQIEDFTFKYPKIPSDTMDFVGISSGIAKTITCNFEEEPSMPAVFRNALASETDLELTGNSLIRSSDENKIHGNVYAHHDIEAKGNTYISGAAISAYGTVTIRGNATIEQGILEGEAYYQEIPEVTEEMRITWMNKAQSGTNYSDDLTYSGNNNLNLSNTFIDGNLHLTGNTHITLENNAVVYIRGNLHINGNASVKGQGIFIVEGTITLNGNMEHVLNQPASVAFVSLSDGESTINGNGEVTGVFFAPNGTIKIAGNSQIFGSVVGEEIKFTGNADIVYNVDLLDNPPPLNPNGVFRLTHWEEKFS</sequence>
<dbReference type="InterPro" id="IPR012332">
    <property type="entry name" value="Autotransporter_pectin_lyase_C"/>
</dbReference>
<accession>A0ABZ2YG15</accession>
<protein>
    <recommendedName>
        <fullName evidence="2">DUF7305 domain-containing protein</fullName>
    </recommendedName>
</protein>
<evidence type="ECO:0000313" key="4">
    <source>
        <dbReference type="Proteomes" id="UP001461341"/>
    </source>
</evidence>
<keyword evidence="1" id="KW-1133">Transmembrane helix</keyword>
<keyword evidence="1" id="KW-0812">Transmembrane</keyword>
<feature type="domain" description="DUF7305" evidence="2">
    <location>
        <begin position="222"/>
        <end position="369"/>
    </location>
</feature>
<name>A0ABZ2YG15_9BACT</name>
<dbReference type="Proteomes" id="UP001461341">
    <property type="component" value="Chromosome"/>
</dbReference>
<evidence type="ECO:0000259" key="2">
    <source>
        <dbReference type="Pfam" id="PF23981"/>
    </source>
</evidence>
<keyword evidence="1" id="KW-0472">Membrane</keyword>